<name>I1YIM3_METFJ</name>
<feature type="binding site" description="axial binding residue" evidence="9">
    <location>
        <position position="40"/>
    </location>
    <ligand>
        <name>heme c</name>
        <dbReference type="ChEBI" id="CHEBI:61717"/>
        <label>1</label>
    </ligand>
    <ligandPart>
        <name>Fe</name>
        <dbReference type="ChEBI" id="CHEBI:18248"/>
    </ligandPart>
</feature>
<dbReference type="AlphaFoldDB" id="I1YIM3"/>
<dbReference type="PRINTS" id="PR00605">
    <property type="entry name" value="CYTCHROMECIC"/>
</dbReference>
<evidence type="ECO:0000313" key="13">
    <source>
        <dbReference type="Proteomes" id="UP000009145"/>
    </source>
</evidence>
<evidence type="ECO:0000313" key="12">
    <source>
        <dbReference type="EMBL" id="AFJ02766.1"/>
    </source>
</evidence>
<evidence type="ECO:0000259" key="11">
    <source>
        <dbReference type="PROSITE" id="PS51007"/>
    </source>
</evidence>
<dbReference type="PATRIC" id="fig|754477.3.peg.1595"/>
<feature type="binding site" description="covalent" evidence="8">
    <location>
        <position position="39"/>
    </location>
    <ligand>
        <name>heme c</name>
        <dbReference type="ChEBI" id="CHEBI:61717"/>
        <label>1</label>
    </ligand>
</feature>
<dbReference type="InterPro" id="IPR050597">
    <property type="entry name" value="Cytochrome_c_Oxidase_Subunit"/>
</dbReference>
<feature type="chain" id="PRO_5003654660" evidence="10">
    <location>
        <begin position="22"/>
        <end position="202"/>
    </location>
</feature>
<feature type="binding site" description="covalent" evidence="8">
    <location>
        <position position="36"/>
    </location>
    <ligand>
        <name>heme c</name>
        <dbReference type="ChEBI" id="CHEBI:61717"/>
        <label>1</label>
    </ligand>
</feature>
<dbReference type="InterPro" id="IPR008168">
    <property type="entry name" value="Cyt_C_IC"/>
</dbReference>
<dbReference type="InterPro" id="IPR024167">
    <property type="entry name" value="Cytochrome_c4-like"/>
</dbReference>
<dbReference type="HOGENOM" id="CLU_076280_2_1_6"/>
<comment type="PTM">
    <text evidence="8">Binds 2 heme c groups covalently per subunit.</text>
</comment>
<keyword evidence="13" id="KW-1185">Reference proteome</keyword>
<keyword evidence="7 9" id="KW-0408">Iron</keyword>
<feature type="domain" description="Cytochrome c" evidence="11">
    <location>
        <begin position="111"/>
        <end position="202"/>
    </location>
</feature>
<dbReference type="InterPro" id="IPR009056">
    <property type="entry name" value="Cyt_c-like_dom"/>
</dbReference>
<dbReference type="EMBL" id="CP003380">
    <property type="protein sequence ID" value="AFJ02766.1"/>
    <property type="molecule type" value="Genomic_DNA"/>
</dbReference>
<gene>
    <name evidence="12" type="ordered locus">Q7C_1617</name>
</gene>
<evidence type="ECO:0000256" key="4">
    <source>
        <dbReference type="ARBA" id="ARBA00022723"/>
    </source>
</evidence>
<dbReference type="GO" id="GO:0020037">
    <property type="term" value="F:heme binding"/>
    <property type="evidence" value="ECO:0007669"/>
    <property type="project" value="InterPro"/>
</dbReference>
<evidence type="ECO:0000256" key="8">
    <source>
        <dbReference type="PIRSR" id="PIRSR000005-1"/>
    </source>
</evidence>
<dbReference type="GO" id="GO:0005506">
    <property type="term" value="F:iron ion binding"/>
    <property type="evidence" value="ECO:0007669"/>
    <property type="project" value="InterPro"/>
</dbReference>
<feature type="domain" description="Cytochrome c" evidence="11">
    <location>
        <begin position="24"/>
        <end position="102"/>
    </location>
</feature>
<feature type="signal peptide" evidence="10">
    <location>
        <begin position="1"/>
        <end position="21"/>
    </location>
</feature>
<dbReference type="OrthoDB" id="9773456at2"/>
<reference evidence="12 13" key="1">
    <citation type="journal article" date="2012" name="J. Bacteriol.">
        <title>Complete genome sequences of Methylophaga sp. strain JAM1 and Methylophaga sp. strain JAM7.</title>
        <authorList>
            <person name="Villeneuve C."/>
            <person name="Martineau C."/>
            <person name="Mauffrey F."/>
            <person name="Villemur R."/>
        </authorList>
    </citation>
    <scope>NUCLEOTIDE SEQUENCE [LARGE SCALE GENOMIC DNA]</scope>
    <source>
        <strain evidence="12 13">JAM7</strain>
    </source>
</reference>
<dbReference type="STRING" id="754477.Q7C_1617"/>
<feature type="binding site" description="axial binding residue" evidence="9">
    <location>
        <position position="136"/>
    </location>
    <ligand>
        <name>heme c</name>
        <dbReference type="ChEBI" id="CHEBI:61717"/>
        <label>2</label>
    </ligand>
    <ligandPart>
        <name>Fe</name>
        <dbReference type="ChEBI" id="CHEBI:18248"/>
    </ligandPart>
</feature>
<dbReference type="GO" id="GO:0042597">
    <property type="term" value="C:periplasmic space"/>
    <property type="evidence" value="ECO:0007669"/>
    <property type="project" value="UniProtKB-SubCell"/>
</dbReference>
<accession>I1YIM3</accession>
<evidence type="ECO:0000256" key="3">
    <source>
        <dbReference type="ARBA" id="ARBA00022617"/>
    </source>
</evidence>
<dbReference type="PANTHER" id="PTHR33751:SF9">
    <property type="entry name" value="CYTOCHROME C4"/>
    <property type="match status" value="1"/>
</dbReference>
<evidence type="ECO:0000256" key="2">
    <source>
        <dbReference type="ARBA" id="ARBA00022448"/>
    </source>
</evidence>
<comment type="subcellular location">
    <subcellularLocation>
        <location evidence="1">Periplasm</location>
    </subcellularLocation>
</comment>
<keyword evidence="5" id="KW-0574">Periplasm</keyword>
<feature type="binding site" description="covalent" evidence="8">
    <location>
        <position position="135"/>
    </location>
    <ligand>
        <name>heme c</name>
        <dbReference type="ChEBI" id="CHEBI:61717"/>
        <label>2</label>
    </ligand>
</feature>
<keyword evidence="4 9" id="KW-0479">Metal-binding</keyword>
<evidence type="ECO:0000256" key="5">
    <source>
        <dbReference type="ARBA" id="ARBA00022764"/>
    </source>
</evidence>
<dbReference type="RefSeq" id="WP_014704186.1">
    <property type="nucleotide sequence ID" value="NC_017856.1"/>
</dbReference>
<evidence type="ECO:0000256" key="7">
    <source>
        <dbReference type="ARBA" id="ARBA00023004"/>
    </source>
</evidence>
<evidence type="ECO:0000256" key="6">
    <source>
        <dbReference type="ARBA" id="ARBA00022982"/>
    </source>
</evidence>
<dbReference type="Proteomes" id="UP000009145">
    <property type="component" value="Chromosome"/>
</dbReference>
<dbReference type="GO" id="GO:0009055">
    <property type="term" value="F:electron transfer activity"/>
    <property type="evidence" value="ECO:0007669"/>
    <property type="project" value="InterPro"/>
</dbReference>
<dbReference type="SUPFAM" id="SSF46626">
    <property type="entry name" value="Cytochrome c"/>
    <property type="match status" value="2"/>
</dbReference>
<sequence precursor="true">MKKFVLAVISSLIIINSAQLAAAGDVSAGKQKSAACAACHAADGNSPSPDFPKLAGQNAGYIAKQLSDFKSGARENAIMAPIAQGLSEQDMLDLAAYFASQEVAAGAVAEDLIEAGRQLYRGGNAQSGVPACMACHGPNGKGIPSAKWPMLSSQYSKYTETQLHQFAKGNRANDPNSMMRDIAGRLSEAEIKAVSAYVSGLH</sequence>
<feature type="binding site" description="axial binding residue" evidence="9">
    <location>
        <position position="179"/>
    </location>
    <ligand>
        <name>heme c</name>
        <dbReference type="ChEBI" id="CHEBI:61717"/>
        <label>2</label>
    </ligand>
    <ligandPart>
        <name>Fe</name>
        <dbReference type="ChEBI" id="CHEBI:18248"/>
    </ligandPart>
</feature>
<dbReference type="eggNOG" id="COG2863">
    <property type="taxonomic scope" value="Bacteria"/>
</dbReference>
<feature type="binding site" description="axial binding residue" evidence="9">
    <location>
        <position position="79"/>
    </location>
    <ligand>
        <name>heme c</name>
        <dbReference type="ChEBI" id="CHEBI:61717"/>
        <label>1</label>
    </ligand>
    <ligandPart>
        <name>Fe</name>
        <dbReference type="ChEBI" id="CHEBI:18248"/>
    </ligandPart>
</feature>
<evidence type="ECO:0000256" key="10">
    <source>
        <dbReference type="SAM" id="SignalP"/>
    </source>
</evidence>
<dbReference type="PIRSF" id="PIRSF000005">
    <property type="entry name" value="Cytochrome_c4"/>
    <property type="match status" value="1"/>
</dbReference>
<dbReference type="PROSITE" id="PS51007">
    <property type="entry name" value="CYTC"/>
    <property type="match status" value="2"/>
</dbReference>
<keyword evidence="3 8" id="KW-0349">Heme</keyword>
<proteinExistence type="predicted"/>
<keyword evidence="10" id="KW-0732">Signal</keyword>
<dbReference type="Pfam" id="PF00034">
    <property type="entry name" value="Cytochrom_C"/>
    <property type="match status" value="2"/>
</dbReference>
<feature type="binding site" description="covalent" evidence="8">
    <location>
        <position position="132"/>
    </location>
    <ligand>
        <name>heme c</name>
        <dbReference type="ChEBI" id="CHEBI:61717"/>
        <label>2</label>
    </ligand>
</feature>
<evidence type="ECO:0000256" key="1">
    <source>
        <dbReference type="ARBA" id="ARBA00004418"/>
    </source>
</evidence>
<dbReference type="PANTHER" id="PTHR33751">
    <property type="entry name" value="CBB3-TYPE CYTOCHROME C OXIDASE SUBUNIT FIXP"/>
    <property type="match status" value="1"/>
</dbReference>
<protein>
    <submittedName>
        <fullName evidence="12">Cytochrome c4</fullName>
    </submittedName>
</protein>
<dbReference type="KEGG" id="mec:Q7C_1617"/>
<keyword evidence="6" id="KW-0249">Electron transport</keyword>
<evidence type="ECO:0000256" key="9">
    <source>
        <dbReference type="PIRSR" id="PIRSR000005-2"/>
    </source>
</evidence>
<keyword evidence="2" id="KW-0813">Transport</keyword>
<dbReference type="Gene3D" id="1.10.760.10">
    <property type="entry name" value="Cytochrome c-like domain"/>
    <property type="match status" value="2"/>
</dbReference>
<dbReference type="InterPro" id="IPR036909">
    <property type="entry name" value="Cyt_c-like_dom_sf"/>
</dbReference>
<organism evidence="12 13">
    <name type="scientific">Methylophaga frappieri (strain ATCC BAA-2434 / DSM 25690 / JAM7)</name>
    <dbReference type="NCBI Taxonomy" id="754477"/>
    <lineage>
        <taxon>Bacteria</taxon>
        <taxon>Pseudomonadati</taxon>
        <taxon>Pseudomonadota</taxon>
        <taxon>Gammaproteobacteria</taxon>
        <taxon>Thiotrichales</taxon>
        <taxon>Piscirickettsiaceae</taxon>
        <taxon>Methylophaga</taxon>
    </lineage>
</organism>